<evidence type="ECO:0000313" key="1">
    <source>
        <dbReference type="EnsemblPlants" id="PGSC0003DMT400032065"/>
    </source>
</evidence>
<name>M1AWT0_SOLTU</name>
<accession>M1AWT0</accession>
<dbReference type="EnsemblPlants" id="PGSC0003DMT400032065">
    <property type="protein sequence ID" value="PGSC0003DMT400032065"/>
    <property type="gene ID" value="PGSC0003DMG400012309"/>
</dbReference>
<dbReference type="Proteomes" id="UP000011115">
    <property type="component" value="Unassembled WGS sequence"/>
</dbReference>
<organism evidence="1 2">
    <name type="scientific">Solanum tuberosum</name>
    <name type="common">Potato</name>
    <dbReference type="NCBI Taxonomy" id="4113"/>
    <lineage>
        <taxon>Eukaryota</taxon>
        <taxon>Viridiplantae</taxon>
        <taxon>Streptophyta</taxon>
        <taxon>Embryophyta</taxon>
        <taxon>Tracheophyta</taxon>
        <taxon>Spermatophyta</taxon>
        <taxon>Magnoliopsida</taxon>
        <taxon>eudicotyledons</taxon>
        <taxon>Gunneridae</taxon>
        <taxon>Pentapetalae</taxon>
        <taxon>asterids</taxon>
        <taxon>lamiids</taxon>
        <taxon>Solanales</taxon>
        <taxon>Solanaceae</taxon>
        <taxon>Solanoideae</taxon>
        <taxon>Solaneae</taxon>
        <taxon>Solanum</taxon>
    </lineage>
</organism>
<reference evidence="2" key="1">
    <citation type="journal article" date="2011" name="Nature">
        <title>Genome sequence and analysis of the tuber crop potato.</title>
        <authorList>
            <consortium name="The Potato Genome Sequencing Consortium"/>
        </authorList>
    </citation>
    <scope>NUCLEOTIDE SEQUENCE [LARGE SCALE GENOMIC DNA]</scope>
    <source>
        <strain evidence="2">cv. DM1-3 516 R44</strain>
    </source>
</reference>
<sequence length="64" mass="7447">MRSSLIGSPLLVHKENQSLEIWCTVQRWLKFFTPIMKSRVVERAHTLVLDITMPSRNVQRVLGV</sequence>
<dbReference type="ExpressionAtlas" id="M1AWT0">
    <property type="expression patterns" value="baseline"/>
</dbReference>
<evidence type="ECO:0000313" key="2">
    <source>
        <dbReference type="Proteomes" id="UP000011115"/>
    </source>
</evidence>
<gene>
    <name evidence="1" type="primary">LOC102600323</name>
</gene>
<proteinExistence type="predicted"/>
<reference evidence="1" key="2">
    <citation type="submission" date="2015-06" db="UniProtKB">
        <authorList>
            <consortium name="EnsemblPlants"/>
        </authorList>
    </citation>
    <scope>IDENTIFICATION</scope>
    <source>
        <strain evidence="1">DM1-3 516 R44</strain>
    </source>
</reference>
<dbReference type="Gramene" id="PGSC0003DMT400032065">
    <property type="protein sequence ID" value="PGSC0003DMT400032065"/>
    <property type="gene ID" value="PGSC0003DMG400012309"/>
</dbReference>
<keyword evidence="2" id="KW-1185">Reference proteome</keyword>
<protein>
    <submittedName>
        <fullName evidence="1">Beta 1,3-glycosyltransferase I</fullName>
    </submittedName>
</protein>
<dbReference type="HOGENOM" id="CLU_2872105_0_0_1"/>
<dbReference type="AlphaFoldDB" id="M1AWT0"/>